<evidence type="ECO:0000256" key="4">
    <source>
        <dbReference type="ARBA" id="ARBA00022723"/>
    </source>
</evidence>
<feature type="binding site" description="covalent" evidence="8">
    <location>
        <position position="54"/>
    </location>
    <ligand>
        <name>heme c</name>
        <dbReference type="ChEBI" id="CHEBI:61717"/>
        <label>1</label>
    </ligand>
</feature>
<feature type="binding site" description="axial binding residue" evidence="9">
    <location>
        <position position="58"/>
    </location>
    <ligand>
        <name>heme c</name>
        <dbReference type="ChEBI" id="CHEBI:61717"/>
        <label>1</label>
    </ligand>
    <ligandPart>
        <name>Fe</name>
        <dbReference type="ChEBI" id="CHEBI:18248"/>
    </ligandPart>
</feature>
<feature type="binding site" description="axial binding residue" evidence="9">
    <location>
        <position position="97"/>
    </location>
    <ligand>
        <name>heme c</name>
        <dbReference type="ChEBI" id="CHEBI:61717"/>
        <label>1</label>
    </ligand>
    <ligandPart>
        <name>Fe</name>
        <dbReference type="ChEBI" id="CHEBI:18248"/>
    </ligandPart>
</feature>
<dbReference type="GO" id="GO:0042597">
    <property type="term" value="C:periplasmic space"/>
    <property type="evidence" value="ECO:0007669"/>
    <property type="project" value="UniProtKB-SubCell"/>
</dbReference>
<keyword evidence="6" id="KW-0249">Electron transport</keyword>
<dbReference type="PANTHER" id="PTHR33751">
    <property type="entry name" value="CBB3-TYPE CYTOCHROME C OXIDASE SUBUNIT FIXP"/>
    <property type="match status" value="1"/>
</dbReference>
<dbReference type="GO" id="GO:0005506">
    <property type="term" value="F:iron ion binding"/>
    <property type="evidence" value="ECO:0007669"/>
    <property type="project" value="InterPro"/>
</dbReference>
<evidence type="ECO:0000256" key="6">
    <source>
        <dbReference type="ARBA" id="ARBA00022982"/>
    </source>
</evidence>
<feature type="domain" description="Cytochrome c" evidence="10">
    <location>
        <begin position="132"/>
        <end position="213"/>
    </location>
</feature>
<proteinExistence type="predicted"/>
<dbReference type="AlphaFoldDB" id="A0A1X0ZU19"/>
<keyword evidence="2" id="KW-0813">Transport</keyword>
<evidence type="ECO:0000313" key="11">
    <source>
        <dbReference type="EMBL" id="ORL63209.1"/>
    </source>
</evidence>
<dbReference type="InterPro" id="IPR024167">
    <property type="entry name" value="Cytochrome_c4-like"/>
</dbReference>
<evidence type="ECO:0000256" key="9">
    <source>
        <dbReference type="PIRSR" id="PIRSR000005-2"/>
    </source>
</evidence>
<evidence type="ECO:0000256" key="5">
    <source>
        <dbReference type="ARBA" id="ARBA00022764"/>
    </source>
</evidence>
<feature type="binding site" description="axial binding residue" evidence="9">
    <location>
        <position position="190"/>
    </location>
    <ligand>
        <name>heme c</name>
        <dbReference type="ChEBI" id="CHEBI:61717"/>
        <label>2</label>
    </ligand>
    <ligandPart>
        <name>Fe</name>
        <dbReference type="ChEBI" id="CHEBI:18248"/>
    </ligandPart>
</feature>
<evidence type="ECO:0000256" key="1">
    <source>
        <dbReference type="ARBA" id="ARBA00004418"/>
    </source>
</evidence>
<feature type="binding site" description="covalent" evidence="8">
    <location>
        <position position="57"/>
    </location>
    <ligand>
        <name>heme c</name>
        <dbReference type="ChEBI" id="CHEBI:61717"/>
        <label>1</label>
    </ligand>
</feature>
<name>A0A1X0ZU19_PSEPU</name>
<dbReference type="SUPFAM" id="SSF46626">
    <property type="entry name" value="Cytochrome c"/>
    <property type="match status" value="2"/>
</dbReference>
<comment type="PTM">
    <text evidence="8">Binds 2 heme c groups covalently per subunit.</text>
</comment>
<dbReference type="InterPro" id="IPR036909">
    <property type="entry name" value="Cyt_c-like_dom_sf"/>
</dbReference>
<feature type="domain" description="Cytochrome c" evidence="10">
    <location>
        <begin position="40"/>
        <end position="120"/>
    </location>
</feature>
<evidence type="ECO:0000313" key="12">
    <source>
        <dbReference type="Proteomes" id="UP000193675"/>
    </source>
</evidence>
<dbReference type="EMBL" id="NBWC01000023">
    <property type="protein sequence ID" value="ORL63209.1"/>
    <property type="molecule type" value="Genomic_DNA"/>
</dbReference>
<dbReference type="PIRSF" id="PIRSF000005">
    <property type="entry name" value="Cytochrome_c4"/>
    <property type="match status" value="1"/>
</dbReference>
<evidence type="ECO:0000256" key="3">
    <source>
        <dbReference type="ARBA" id="ARBA00022617"/>
    </source>
</evidence>
<feature type="binding site" description="covalent" evidence="8">
    <location>
        <position position="149"/>
    </location>
    <ligand>
        <name>heme c</name>
        <dbReference type="ChEBI" id="CHEBI:61717"/>
        <label>2</label>
    </ligand>
</feature>
<dbReference type="InterPro" id="IPR009056">
    <property type="entry name" value="Cyt_c-like_dom"/>
</dbReference>
<keyword evidence="4 9" id="KW-0479">Metal-binding</keyword>
<comment type="caution">
    <text evidence="11">The sequence shown here is derived from an EMBL/GenBank/DDBJ whole genome shotgun (WGS) entry which is preliminary data.</text>
</comment>
<feature type="binding site" description="covalent" evidence="8">
    <location>
        <position position="146"/>
    </location>
    <ligand>
        <name>heme c</name>
        <dbReference type="ChEBI" id="CHEBI:61717"/>
        <label>2</label>
    </ligand>
</feature>
<keyword evidence="5" id="KW-0574">Periplasm</keyword>
<dbReference type="PANTHER" id="PTHR33751:SF9">
    <property type="entry name" value="CYTOCHROME C4"/>
    <property type="match status" value="1"/>
</dbReference>
<reference evidence="11 12" key="1">
    <citation type="submission" date="2017-04" db="EMBL/GenBank/DDBJ databases">
        <title>Presence of VIM-2 positive Pseudomonas species in chickens and their surrounding environment.</title>
        <authorList>
            <person name="Zhang R."/>
        </authorList>
    </citation>
    <scope>NUCLEOTIDE SEQUENCE [LARGE SCALE GENOMIC DNA]</scope>
    <source>
        <strain evidence="11 12">DZ-C18</strain>
    </source>
</reference>
<evidence type="ECO:0000256" key="8">
    <source>
        <dbReference type="PIRSR" id="PIRSR000005-1"/>
    </source>
</evidence>
<organism evidence="11 12">
    <name type="scientific">Pseudomonas putida</name>
    <name type="common">Arthrobacter siderocapsulatus</name>
    <dbReference type="NCBI Taxonomy" id="303"/>
    <lineage>
        <taxon>Bacteria</taxon>
        <taxon>Pseudomonadati</taxon>
        <taxon>Pseudomonadota</taxon>
        <taxon>Gammaproteobacteria</taxon>
        <taxon>Pseudomonadales</taxon>
        <taxon>Pseudomonadaceae</taxon>
        <taxon>Pseudomonas</taxon>
    </lineage>
</organism>
<dbReference type="OrthoDB" id="9773456at2"/>
<evidence type="ECO:0000259" key="10">
    <source>
        <dbReference type="PROSITE" id="PS51007"/>
    </source>
</evidence>
<dbReference type="Pfam" id="PF00034">
    <property type="entry name" value="Cytochrom_C"/>
    <property type="match status" value="2"/>
</dbReference>
<keyword evidence="3 8" id="KW-0349">Heme</keyword>
<evidence type="ECO:0000256" key="2">
    <source>
        <dbReference type="ARBA" id="ARBA00022448"/>
    </source>
</evidence>
<dbReference type="GO" id="GO:0020037">
    <property type="term" value="F:heme binding"/>
    <property type="evidence" value="ECO:0007669"/>
    <property type="project" value="InterPro"/>
</dbReference>
<protein>
    <submittedName>
        <fullName evidence="11">Cytochrome C</fullName>
    </submittedName>
</protein>
<dbReference type="Proteomes" id="UP000193675">
    <property type="component" value="Unassembled WGS sequence"/>
</dbReference>
<keyword evidence="7 9" id="KW-0408">Iron</keyword>
<comment type="subcellular location">
    <subcellularLocation>
        <location evidence="1">Periplasm</location>
    </subcellularLocation>
</comment>
<accession>A0A1X0ZU19</accession>
<dbReference type="Gene3D" id="1.10.760.10">
    <property type="entry name" value="Cytochrome c-like domain"/>
    <property type="match status" value="2"/>
</dbReference>
<gene>
    <name evidence="11" type="ORF">B7H17_15955</name>
</gene>
<dbReference type="PROSITE" id="PS51007">
    <property type="entry name" value="CYTC"/>
    <property type="match status" value="2"/>
</dbReference>
<sequence>MKKKLLWGTAVLLVALLALFGRDLLGFYHLVTYIDSTTQAYEADGPWPQTTDACYGCHGQRGSSQHQRYPSLAGQPADYLKAQLHGFANGIRHFPNMQPLAMSLGDAEIDKLANYYARQTPMDNHTFQPDPDLRQQGEKLVKAGGCAACHGEKLMGQGAFPRLAGQGADYLLVQLDAFAQGSRVDPTGSMKAVTQTLSAQDRKALAHYLAALLATSK</sequence>
<evidence type="ECO:0000256" key="7">
    <source>
        <dbReference type="ARBA" id="ARBA00023004"/>
    </source>
</evidence>
<dbReference type="GO" id="GO:0009055">
    <property type="term" value="F:electron transfer activity"/>
    <property type="evidence" value="ECO:0007669"/>
    <property type="project" value="InterPro"/>
</dbReference>
<feature type="binding site" description="axial binding residue" evidence="9">
    <location>
        <position position="150"/>
    </location>
    <ligand>
        <name>heme c</name>
        <dbReference type="ChEBI" id="CHEBI:61717"/>
        <label>2</label>
    </ligand>
    <ligandPart>
        <name>Fe</name>
        <dbReference type="ChEBI" id="CHEBI:18248"/>
    </ligandPart>
</feature>
<dbReference type="InterPro" id="IPR050597">
    <property type="entry name" value="Cytochrome_c_Oxidase_Subunit"/>
</dbReference>
<dbReference type="RefSeq" id="WP_084857575.1">
    <property type="nucleotide sequence ID" value="NZ_JAOTEI010000045.1"/>
</dbReference>